<gene>
    <name evidence="10" type="ORF">C7452_1654</name>
</gene>
<evidence type="ECO:0000313" key="10">
    <source>
        <dbReference type="EMBL" id="REE25303.1"/>
    </source>
</evidence>
<evidence type="ECO:0000256" key="3">
    <source>
        <dbReference type="ARBA" id="ARBA00022448"/>
    </source>
</evidence>
<dbReference type="CDD" id="cd00730">
    <property type="entry name" value="rubredoxin"/>
    <property type="match status" value="1"/>
</dbReference>
<dbReference type="Gene3D" id="2.20.28.10">
    <property type="match status" value="1"/>
</dbReference>
<feature type="domain" description="Rubredoxin-like" evidence="9">
    <location>
        <begin position="1"/>
        <end position="52"/>
    </location>
</feature>
<keyword evidence="6 7" id="KW-0408">Iron</keyword>
<dbReference type="InterPro" id="IPR024934">
    <property type="entry name" value="Rubredoxin-like_dom"/>
</dbReference>
<evidence type="ECO:0000256" key="5">
    <source>
        <dbReference type="ARBA" id="ARBA00022982"/>
    </source>
</evidence>
<keyword evidence="5 7" id="KW-0249">Electron transport</keyword>
<comment type="cofactor">
    <cofactor evidence="7 8">
        <name>Fe(3+)</name>
        <dbReference type="ChEBI" id="CHEBI:29034"/>
    </cofactor>
    <text evidence="7 8">Binds 1 Fe(3+) ion per subunit.</text>
</comment>
<evidence type="ECO:0000256" key="4">
    <source>
        <dbReference type="ARBA" id="ARBA00022723"/>
    </source>
</evidence>
<dbReference type="PANTHER" id="PTHR47627:SF1">
    <property type="entry name" value="RUBREDOXIN-1-RELATED"/>
    <property type="match status" value="1"/>
</dbReference>
<dbReference type="GO" id="GO:0043448">
    <property type="term" value="P:alkane catabolic process"/>
    <property type="evidence" value="ECO:0007669"/>
    <property type="project" value="TreeGrafter"/>
</dbReference>
<evidence type="ECO:0000256" key="7">
    <source>
        <dbReference type="PIRNR" id="PIRNR000071"/>
    </source>
</evidence>
<dbReference type="PRINTS" id="PR00163">
    <property type="entry name" value="RUBREDOXIN"/>
</dbReference>
<evidence type="ECO:0000256" key="6">
    <source>
        <dbReference type="ARBA" id="ARBA00023004"/>
    </source>
</evidence>
<feature type="binding site" evidence="8">
    <location>
        <position position="39"/>
    </location>
    <ligand>
        <name>Fe cation</name>
        <dbReference type="ChEBI" id="CHEBI:24875"/>
    </ligand>
</feature>
<dbReference type="EMBL" id="QREL01000003">
    <property type="protein sequence ID" value="REE25303.1"/>
    <property type="molecule type" value="Genomic_DNA"/>
</dbReference>
<evidence type="ECO:0000256" key="8">
    <source>
        <dbReference type="PIRSR" id="PIRSR000071-1"/>
    </source>
</evidence>
<dbReference type="GO" id="GO:0009055">
    <property type="term" value="F:electron transfer activity"/>
    <property type="evidence" value="ECO:0007669"/>
    <property type="project" value="InterPro"/>
</dbReference>
<dbReference type="AlphaFoldDB" id="A0A371NCB7"/>
<name>A0A371NCB7_9EURY</name>
<keyword evidence="3 7" id="KW-0813">Transport</keyword>
<dbReference type="FunFam" id="2.20.28.10:FF:000001">
    <property type="entry name" value="Rubredoxin"/>
    <property type="match status" value="1"/>
</dbReference>
<dbReference type="PIRSF" id="PIRSF000071">
    <property type="entry name" value="Rubredoxin"/>
    <property type="match status" value="1"/>
</dbReference>
<dbReference type="PANTHER" id="PTHR47627">
    <property type="entry name" value="RUBREDOXIN"/>
    <property type="match status" value="1"/>
</dbReference>
<dbReference type="SUPFAM" id="SSF57802">
    <property type="entry name" value="Rubredoxin-like"/>
    <property type="match status" value="1"/>
</dbReference>
<dbReference type="PROSITE" id="PS00202">
    <property type="entry name" value="RUBREDOXIN"/>
    <property type="match status" value="1"/>
</dbReference>
<dbReference type="Pfam" id="PF00301">
    <property type="entry name" value="Rubredoxin"/>
    <property type="match status" value="1"/>
</dbReference>
<evidence type="ECO:0000256" key="2">
    <source>
        <dbReference type="ARBA" id="ARBA00005337"/>
    </source>
</evidence>
<organism evidence="10 11">
    <name type="scientific">Methanothermobacter defluvii</name>
    <dbReference type="NCBI Taxonomy" id="49339"/>
    <lineage>
        <taxon>Archaea</taxon>
        <taxon>Methanobacteriati</taxon>
        <taxon>Methanobacteriota</taxon>
        <taxon>Methanomada group</taxon>
        <taxon>Methanobacteria</taxon>
        <taxon>Methanobacteriales</taxon>
        <taxon>Methanobacteriaceae</taxon>
        <taxon>Methanothermobacter</taxon>
    </lineage>
</organism>
<dbReference type="PROSITE" id="PS50903">
    <property type="entry name" value="RUBREDOXIN_LIKE"/>
    <property type="match status" value="1"/>
</dbReference>
<accession>A0A371NCB7</accession>
<dbReference type="InterPro" id="IPR018527">
    <property type="entry name" value="Rubredoxin_Fe_BS"/>
</dbReference>
<evidence type="ECO:0000313" key="11">
    <source>
        <dbReference type="Proteomes" id="UP000256864"/>
    </source>
</evidence>
<comment type="caution">
    <text evidence="10">The sequence shown here is derived from an EMBL/GenBank/DDBJ whole genome shotgun (WGS) entry which is preliminary data.</text>
</comment>
<keyword evidence="4 7" id="KW-0479">Metal-binding</keyword>
<dbReference type="Proteomes" id="UP000256864">
    <property type="component" value="Unassembled WGS sequence"/>
</dbReference>
<feature type="binding site" evidence="8">
    <location>
        <position position="6"/>
    </location>
    <ligand>
        <name>Fe cation</name>
        <dbReference type="ChEBI" id="CHEBI:24875"/>
    </ligand>
</feature>
<dbReference type="RefSeq" id="WP_013295425.1">
    <property type="nucleotide sequence ID" value="NZ_QREL01000003.1"/>
</dbReference>
<reference evidence="10 11" key="1">
    <citation type="submission" date="2018-07" db="EMBL/GenBank/DDBJ databases">
        <title>Genomic Encyclopedia of Type Strains, Phase IV (KMG-IV): sequencing the most valuable type-strain genomes for metagenomic binning, comparative biology and taxonomic classification.</title>
        <authorList>
            <person name="Goeker M."/>
        </authorList>
    </citation>
    <scope>NUCLEOTIDE SEQUENCE [LARGE SCALE GENOMIC DNA]</scope>
    <source>
        <strain evidence="10 11">DSM 7466</strain>
    </source>
</reference>
<dbReference type="InterPro" id="IPR024922">
    <property type="entry name" value="Rubredoxin"/>
</dbReference>
<comment type="function">
    <text evidence="1 7">Rubredoxin is a small nonheme, iron protein lacking acid-labile sulfide. Its single Fe, chelated to 4 Cys, functions as an electron acceptor and may also stabilize the conformation of the molecule.</text>
</comment>
<evidence type="ECO:0000259" key="9">
    <source>
        <dbReference type="PROSITE" id="PS50903"/>
    </source>
</evidence>
<dbReference type="InterPro" id="IPR024935">
    <property type="entry name" value="Rubredoxin_dom"/>
</dbReference>
<feature type="binding site" evidence="8">
    <location>
        <position position="9"/>
    </location>
    <ligand>
        <name>Fe cation</name>
        <dbReference type="ChEBI" id="CHEBI:24875"/>
    </ligand>
</feature>
<keyword evidence="11" id="KW-1185">Reference proteome</keyword>
<protein>
    <recommendedName>
        <fullName evidence="7">Rubredoxin</fullName>
    </recommendedName>
</protein>
<comment type="similarity">
    <text evidence="2 7">Belongs to the rubredoxin family.</text>
</comment>
<dbReference type="GO" id="GO:0005506">
    <property type="term" value="F:iron ion binding"/>
    <property type="evidence" value="ECO:0007669"/>
    <property type="project" value="InterPro"/>
</dbReference>
<dbReference type="GeneID" id="92393207"/>
<dbReference type="InterPro" id="IPR050526">
    <property type="entry name" value="Rubredoxin_ET"/>
</dbReference>
<sequence length="53" mass="6168">MKRYKCRVCGYIYDPEKGEPRTDTPPGTPFEDLPETWRCPSCGAKKKMFKPLD</sequence>
<evidence type="ECO:0000256" key="1">
    <source>
        <dbReference type="ARBA" id="ARBA00002360"/>
    </source>
</evidence>
<feature type="binding site" evidence="8">
    <location>
        <position position="42"/>
    </location>
    <ligand>
        <name>Fe cation</name>
        <dbReference type="ChEBI" id="CHEBI:24875"/>
    </ligand>
</feature>
<proteinExistence type="inferred from homology"/>